<name>A0A2I8VNS0_9EURY</name>
<organism evidence="2 3">
    <name type="scientific">Salinigranum rubrum</name>
    <dbReference type="NCBI Taxonomy" id="755307"/>
    <lineage>
        <taxon>Archaea</taxon>
        <taxon>Methanobacteriati</taxon>
        <taxon>Methanobacteriota</taxon>
        <taxon>Stenosarchaea group</taxon>
        <taxon>Halobacteria</taxon>
        <taxon>Halobacteriales</taxon>
        <taxon>Haloferacaceae</taxon>
        <taxon>Salinigranum</taxon>
    </lineage>
</organism>
<evidence type="ECO:0000259" key="1">
    <source>
        <dbReference type="Pfam" id="PF26397"/>
    </source>
</evidence>
<dbReference type="Proteomes" id="UP000236584">
    <property type="component" value="Chromosome"/>
</dbReference>
<sequence length="75" mass="8856">MIQTVYIYLYDRDWCAIRTNRRRGALLVACWLWIDHTRLPHGRAVWLNRSLGSSLARMVCRLWYGVLRPLPGIGE</sequence>
<evidence type="ECO:0000313" key="2">
    <source>
        <dbReference type="EMBL" id="AUV83566.1"/>
    </source>
</evidence>
<dbReference type="EMBL" id="CP026309">
    <property type="protein sequence ID" value="AUV83566.1"/>
    <property type="molecule type" value="Genomic_DNA"/>
</dbReference>
<dbReference type="OrthoDB" id="209828at2157"/>
<protein>
    <recommendedName>
        <fullName evidence="1">DUF8097 domain-containing protein</fullName>
    </recommendedName>
</protein>
<dbReference type="KEGG" id="srub:C2R22_19550"/>
<dbReference type="InterPro" id="IPR058410">
    <property type="entry name" value="DUF8097"/>
</dbReference>
<dbReference type="RefSeq" id="WP_103427255.1">
    <property type="nucleotide sequence ID" value="NZ_CP026309.1"/>
</dbReference>
<gene>
    <name evidence="2" type="ORF">C2R22_19550</name>
</gene>
<dbReference type="Pfam" id="PF26397">
    <property type="entry name" value="DUF8097"/>
    <property type="match status" value="1"/>
</dbReference>
<dbReference type="GeneID" id="35594336"/>
<reference evidence="2 3" key="1">
    <citation type="submission" date="2018-01" db="EMBL/GenBank/DDBJ databases">
        <title>Complete genome sequence of Salinigranum rubrum GX10T, an extremely halophilic archaeon isolated from a marine solar saltern.</title>
        <authorList>
            <person name="Han S."/>
        </authorList>
    </citation>
    <scope>NUCLEOTIDE SEQUENCE [LARGE SCALE GENOMIC DNA]</scope>
    <source>
        <strain evidence="2 3">GX10</strain>
    </source>
</reference>
<evidence type="ECO:0000313" key="3">
    <source>
        <dbReference type="Proteomes" id="UP000236584"/>
    </source>
</evidence>
<proteinExistence type="predicted"/>
<keyword evidence="3" id="KW-1185">Reference proteome</keyword>
<feature type="domain" description="DUF8097" evidence="1">
    <location>
        <begin position="2"/>
        <end position="72"/>
    </location>
</feature>
<dbReference type="AlphaFoldDB" id="A0A2I8VNS0"/>
<accession>A0A2I8VNS0</accession>